<comment type="caution">
    <text evidence="4">The sequence shown here is derived from an EMBL/GenBank/DDBJ whole genome shotgun (WGS) entry which is preliminary data.</text>
</comment>
<dbReference type="GO" id="GO:0016747">
    <property type="term" value="F:acyltransferase activity, transferring groups other than amino-acyl groups"/>
    <property type="evidence" value="ECO:0007669"/>
    <property type="project" value="InterPro"/>
</dbReference>
<evidence type="ECO:0000313" key="5">
    <source>
        <dbReference type="Proteomes" id="UP000077173"/>
    </source>
</evidence>
<feature type="domain" description="N-acetyltransferase" evidence="3">
    <location>
        <begin position="7"/>
        <end position="153"/>
    </location>
</feature>
<dbReference type="InterPro" id="IPR050832">
    <property type="entry name" value="Bact_Acetyltransf"/>
</dbReference>
<dbReference type="Proteomes" id="UP000077173">
    <property type="component" value="Unassembled WGS sequence"/>
</dbReference>
<keyword evidence="2" id="KW-0012">Acyltransferase</keyword>
<dbReference type="RefSeq" id="WP_063682152.1">
    <property type="nucleotide sequence ID" value="NZ_LSEF01000122.1"/>
</dbReference>
<dbReference type="AlphaFoldDB" id="A0A176YIA8"/>
<evidence type="ECO:0000256" key="2">
    <source>
        <dbReference type="ARBA" id="ARBA00023315"/>
    </source>
</evidence>
<dbReference type="EMBL" id="LSEF01000122">
    <property type="protein sequence ID" value="OAF06446.1"/>
    <property type="molecule type" value="Genomic_DNA"/>
</dbReference>
<keyword evidence="1" id="KW-0808">Transferase</keyword>
<proteinExistence type="predicted"/>
<sequence>MTNVQTFIVEPGTPELAICARWRKNAFSVLQASFEEELKSLELFASDQTHGVALVAKADDEPIGTCLLVESEIEPNHDVSPWLAGLFVVPEHRRKGAGAVLVRAIEDQARLRGFSRLYLYTTEAIGFYARLGWSLVDRTNWKGFDTALMVREL</sequence>
<dbReference type="PANTHER" id="PTHR43877">
    <property type="entry name" value="AMINOALKYLPHOSPHONATE N-ACETYLTRANSFERASE-RELATED-RELATED"/>
    <property type="match status" value="1"/>
</dbReference>
<name>A0A176YIA8_9BRAD</name>
<accession>A0A176YIA8</accession>
<evidence type="ECO:0000313" key="4">
    <source>
        <dbReference type="EMBL" id="OAF06446.1"/>
    </source>
</evidence>
<dbReference type="SUPFAM" id="SSF55729">
    <property type="entry name" value="Acyl-CoA N-acyltransferases (Nat)"/>
    <property type="match status" value="1"/>
</dbReference>
<protein>
    <recommendedName>
        <fullName evidence="3">N-acetyltransferase domain-containing protein</fullName>
    </recommendedName>
</protein>
<evidence type="ECO:0000259" key="3">
    <source>
        <dbReference type="PROSITE" id="PS51186"/>
    </source>
</evidence>
<keyword evidence="5" id="KW-1185">Reference proteome</keyword>
<dbReference type="CDD" id="cd04301">
    <property type="entry name" value="NAT_SF"/>
    <property type="match status" value="1"/>
</dbReference>
<dbReference type="InterPro" id="IPR016181">
    <property type="entry name" value="Acyl_CoA_acyltransferase"/>
</dbReference>
<dbReference type="PROSITE" id="PS51186">
    <property type="entry name" value="GNAT"/>
    <property type="match status" value="1"/>
</dbReference>
<dbReference type="InterPro" id="IPR000182">
    <property type="entry name" value="GNAT_dom"/>
</dbReference>
<organism evidence="4 5">
    <name type="scientific">Bradyrhizobium neotropicale</name>
    <dbReference type="NCBI Taxonomy" id="1497615"/>
    <lineage>
        <taxon>Bacteria</taxon>
        <taxon>Pseudomonadati</taxon>
        <taxon>Pseudomonadota</taxon>
        <taxon>Alphaproteobacteria</taxon>
        <taxon>Hyphomicrobiales</taxon>
        <taxon>Nitrobacteraceae</taxon>
        <taxon>Bradyrhizobium</taxon>
    </lineage>
</organism>
<dbReference type="Gene3D" id="3.40.630.30">
    <property type="match status" value="1"/>
</dbReference>
<evidence type="ECO:0000256" key="1">
    <source>
        <dbReference type="ARBA" id="ARBA00022679"/>
    </source>
</evidence>
<gene>
    <name evidence="4" type="ORF">AXW67_32275</name>
</gene>
<reference evidence="4 5" key="1">
    <citation type="submission" date="2016-02" db="EMBL/GenBank/DDBJ databases">
        <title>Draft genome sequence of the strain BR 10247T Bradyrhizobium neotropicale isolated from nodules of Centrolobium paraense.</title>
        <authorList>
            <person name="Simoes-Araujo J.L."/>
            <person name="Barauna A.C."/>
            <person name="Silva K."/>
            <person name="Zilli J.E."/>
        </authorList>
    </citation>
    <scope>NUCLEOTIDE SEQUENCE [LARGE SCALE GENOMIC DNA]</scope>
    <source>
        <strain evidence="4 5">BR 10247</strain>
    </source>
</reference>
<dbReference type="Pfam" id="PF00583">
    <property type="entry name" value="Acetyltransf_1"/>
    <property type="match status" value="1"/>
</dbReference>